<dbReference type="OrthoDB" id="2679407at2759"/>
<dbReference type="Gene3D" id="2.40.50.40">
    <property type="match status" value="1"/>
</dbReference>
<evidence type="ECO:0000259" key="3">
    <source>
        <dbReference type="PROSITE" id="PS50013"/>
    </source>
</evidence>
<dbReference type="Pfam" id="PF00385">
    <property type="entry name" value="Chromo"/>
    <property type="match status" value="1"/>
</dbReference>
<dbReference type="GO" id="GO:0005634">
    <property type="term" value="C:nucleus"/>
    <property type="evidence" value="ECO:0007669"/>
    <property type="project" value="UniProtKB-SubCell"/>
</dbReference>
<evidence type="ECO:0000256" key="1">
    <source>
        <dbReference type="ARBA" id="ARBA00004123"/>
    </source>
</evidence>
<dbReference type="SMART" id="SM00298">
    <property type="entry name" value="CHROMO"/>
    <property type="match status" value="1"/>
</dbReference>
<sequence length="69" mass="8052">ENVEEYIAEELLSSRLYRGRLQYLIQWKGYPAEEATWESEDNVKNSPKLVVAFHLKHPDVYPSSILLTS</sequence>
<name>A0A1B7MET7_9AGAM</name>
<evidence type="ECO:0000256" key="2">
    <source>
        <dbReference type="ARBA" id="ARBA00023242"/>
    </source>
</evidence>
<dbReference type="InParanoid" id="A0A1B7MET7"/>
<dbReference type="STRING" id="1314800.A0A1B7MET7"/>
<dbReference type="EMBL" id="KV449585">
    <property type="protein sequence ID" value="OAX31119.1"/>
    <property type="molecule type" value="Genomic_DNA"/>
</dbReference>
<dbReference type="GO" id="GO:0006338">
    <property type="term" value="P:chromatin remodeling"/>
    <property type="evidence" value="ECO:0007669"/>
    <property type="project" value="UniProtKB-ARBA"/>
</dbReference>
<feature type="domain" description="Chromo" evidence="3">
    <location>
        <begin position="6"/>
        <end position="57"/>
    </location>
</feature>
<organism evidence="4 5">
    <name type="scientific">Rhizopogon vinicolor AM-OR11-026</name>
    <dbReference type="NCBI Taxonomy" id="1314800"/>
    <lineage>
        <taxon>Eukaryota</taxon>
        <taxon>Fungi</taxon>
        <taxon>Dikarya</taxon>
        <taxon>Basidiomycota</taxon>
        <taxon>Agaricomycotina</taxon>
        <taxon>Agaricomycetes</taxon>
        <taxon>Agaricomycetidae</taxon>
        <taxon>Boletales</taxon>
        <taxon>Suillineae</taxon>
        <taxon>Rhizopogonaceae</taxon>
        <taxon>Rhizopogon</taxon>
    </lineage>
</organism>
<gene>
    <name evidence="4" type="ORF">K503DRAFT_704205</name>
</gene>
<evidence type="ECO:0000313" key="4">
    <source>
        <dbReference type="EMBL" id="OAX31119.1"/>
    </source>
</evidence>
<dbReference type="InterPro" id="IPR016197">
    <property type="entry name" value="Chromo-like_dom_sf"/>
</dbReference>
<evidence type="ECO:0000313" key="5">
    <source>
        <dbReference type="Proteomes" id="UP000092154"/>
    </source>
</evidence>
<reference evidence="4 5" key="1">
    <citation type="submission" date="2016-06" db="EMBL/GenBank/DDBJ databases">
        <title>Comparative genomics of the ectomycorrhizal sister species Rhizopogon vinicolor and Rhizopogon vesiculosus (Basidiomycota: Boletales) reveals a divergence of the mating type B locus.</title>
        <authorList>
            <consortium name="DOE Joint Genome Institute"/>
            <person name="Mujic A.B."/>
            <person name="Kuo A."/>
            <person name="Tritt A."/>
            <person name="Lipzen A."/>
            <person name="Chen C."/>
            <person name="Johnson J."/>
            <person name="Sharma A."/>
            <person name="Barry K."/>
            <person name="Grigoriev I.V."/>
            <person name="Spatafora J.W."/>
        </authorList>
    </citation>
    <scope>NUCLEOTIDE SEQUENCE [LARGE SCALE GENOMIC DNA]</scope>
    <source>
        <strain evidence="4 5">AM-OR11-026</strain>
    </source>
</reference>
<feature type="non-terminal residue" evidence="4">
    <location>
        <position position="1"/>
    </location>
</feature>
<dbReference type="PROSITE" id="PS50013">
    <property type="entry name" value="CHROMO_2"/>
    <property type="match status" value="1"/>
</dbReference>
<keyword evidence="5" id="KW-1185">Reference proteome</keyword>
<dbReference type="AlphaFoldDB" id="A0A1B7MET7"/>
<dbReference type="Proteomes" id="UP000092154">
    <property type="component" value="Unassembled WGS sequence"/>
</dbReference>
<accession>A0A1B7MET7</accession>
<comment type="subcellular location">
    <subcellularLocation>
        <location evidence="1">Nucleus</location>
    </subcellularLocation>
</comment>
<dbReference type="InterPro" id="IPR023780">
    <property type="entry name" value="Chromo_domain"/>
</dbReference>
<protein>
    <submittedName>
        <fullName evidence="4">Chromo-domain-containing protein</fullName>
    </submittedName>
</protein>
<dbReference type="InterPro" id="IPR000953">
    <property type="entry name" value="Chromo/chromo_shadow_dom"/>
</dbReference>
<dbReference type="CDD" id="cd18975">
    <property type="entry name" value="CD_MarY1_POL_like"/>
    <property type="match status" value="1"/>
</dbReference>
<keyword evidence="2" id="KW-0539">Nucleus</keyword>
<dbReference type="InterPro" id="IPR051219">
    <property type="entry name" value="Heterochromatin_chromo-domain"/>
</dbReference>
<dbReference type="SUPFAM" id="SSF54160">
    <property type="entry name" value="Chromo domain-like"/>
    <property type="match status" value="1"/>
</dbReference>
<dbReference type="PANTHER" id="PTHR22812">
    <property type="entry name" value="CHROMOBOX PROTEIN"/>
    <property type="match status" value="1"/>
</dbReference>
<proteinExistence type="predicted"/>